<dbReference type="AlphaFoldDB" id="A0A8J4YAK7"/>
<accession>A0A8J4YAK7</accession>
<dbReference type="OrthoDB" id="1055148at2759"/>
<name>A0A8J4YAK7_CHIOP</name>
<comment type="caution">
    <text evidence="2">The sequence shown here is derived from an EMBL/GenBank/DDBJ whole genome shotgun (WGS) entry which is preliminary data.</text>
</comment>
<sequence>MLRRQFLSATVSLNRPGGPALWAGPDWDWAKPFQTASQKQWPPGTSPVQTGPERGGRKRAISRGDCRWGVTCLFPGPTFEDHLRNLYKNTAMWRMGTQTMVFVHDSQLLRDAFNPLEFTDRPSWEIFKLNEEVA</sequence>
<dbReference type="Proteomes" id="UP000770661">
    <property type="component" value="Unassembled WGS sequence"/>
</dbReference>
<feature type="region of interest" description="Disordered" evidence="1">
    <location>
        <begin position="34"/>
        <end position="60"/>
    </location>
</feature>
<evidence type="ECO:0000313" key="2">
    <source>
        <dbReference type="EMBL" id="KAG0723148.1"/>
    </source>
</evidence>
<gene>
    <name evidence="2" type="ORF">GWK47_005700</name>
</gene>
<keyword evidence="3" id="KW-1185">Reference proteome</keyword>
<evidence type="ECO:0000313" key="3">
    <source>
        <dbReference type="Proteomes" id="UP000770661"/>
    </source>
</evidence>
<protein>
    <submittedName>
        <fullName evidence="2">Uncharacterized protein</fullName>
    </submittedName>
</protein>
<evidence type="ECO:0000256" key="1">
    <source>
        <dbReference type="SAM" id="MobiDB-lite"/>
    </source>
</evidence>
<reference evidence="2" key="1">
    <citation type="submission" date="2020-07" db="EMBL/GenBank/DDBJ databases">
        <title>The High-quality genome of the commercially important snow crab, Chionoecetes opilio.</title>
        <authorList>
            <person name="Jeong J.-H."/>
            <person name="Ryu S."/>
        </authorList>
    </citation>
    <scope>NUCLEOTIDE SEQUENCE</scope>
    <source>
        <strain evidence="2">MADBK_172401_WGS</strain>
        <tissue evidence="2">Digestive gland</tissue>
    </source>
</reference>
<organism evidence="2 3">
    <name type="scientific">Chionoecetes opilio</name>
    <name type="common">Atlantic snow crab</name>
    <name type="synonym">Cancer opilio</name>
    <dbReference type="NCBI Taxonomy" id="41210"/>
    <lineage>
        <taxon>Eukaryota</taxon>
        <taxon>Metazoa</taxon>
        <taxon>Ecdysozoa</taxon>
        <taxon>Arthropoda</taxon>
        <taxon>Crustacea</taxon>
        <taxon>Multicrustacea</taxon>
        <taxon>Malacostraca</taxon>
        <taxon>Eumalacostraca</taxon>
        <taxon>Eucarida</taxon>
        <taxon>Decapoda</taxon>
        <taxon>Pleocyemata</taxon>
        <taxon>Brachyura</taxon>
        <taxon>Eubrachyura</taxon>
        <taxon>Majoidea</taxon>
        <taxon>Majidae</taxon>
        <taxon>Chionoecetes</taxon>
    </lineage>
</organism>
<proteinExistence type="predicted"/>
<dbReference type="EMBL" id="JACEEZ010008581">
    <property type="protein sequence ID" value="KAG0723148.1"/>
    <property type="molecule type" value="Genomic_DNA"/>
</dbReference>